<feature type="region of interest" description="Disordered" evidence="1">
    <location>
        <begin position="106"/>
        <end position="241"/>
    </location>
</feature>
<organism evidence="2 3">
    <name type="scientific">Steccherinum ochraceum</name>
    <dbReference type="NCBI Taxonomy" id="92696"/>
    <lineage>
        <taxon>Eukaryota</taxon>
        <taxon>Fungi</taxon>
        <taxon>Dikarya</taxon>
        <taxon>Basidiomycota</taxon>
        <taxon>Agaricomycotina</taxon>
        <taxon>Agaricomycetes</taxon>
        <taxon>Polyporales</taxon>
        <taxon>Steccherinaceae</taxon>
        <taxon>Steccherinum</taxon>
    </lineage>
</organism>
<proteinExistence type="predicted"/>
<protein>
    <submittedName>
        <fullName evidence="2">Uncharacterized protein</fullName>
    </submittedName>
</protein>
<reference evidence="2 3" key="1">
    <citation type="submission" date="2018-11" db="EMBL/GenBank/DDBJ databases">
        <title>Genome assembly of Steccherinum ochraceum LE-BIN_3174, the white-rot fungus of the Steccherinaceae family (The Residual Polyporoid clade, Polyporales, Basidiomycota).</title>
        <authorList>
            <person name="Fedorova T.V."/>
            <person name="Glazunova O.A."/>
            <person name="Landesman E.O."/>
            <person name="Moiseenko K.V."/>
            <person name="Psurtseva N.V."/>
            <person name="Savinova O.S."/>
            <person name="Shakhova N.V."/>
            <person name="Tyazhelova T.V."/>
            <person name="Vasina D.V."/>
        </authorList>
    </citation>
    <scope>NUCLEOTIDE SEQUENCE [LARGE SCALE GENOMIC DNA]</scope>
    <source>
        <strain evidence="2 3">LE-BIN_3174</strain>
    </source>
</reference>
<feature type="compositionally biased region" description="Basic and acidic residues" evidence="1">
    <location>
        <begin position="221"/>
        <end position="230"/>
    </location>
</feature>
<evidence type="ECO:0000313" key="2">
    <source>
        <dbReference type="EMBL" id="TCD69665.1"/>
    </source>
</evidence>
<sequence length="241" mass="25907">MSSASTPDTLVTSRFQLDVARVLQPVAPALAALHVRRSRSLRLGTRDNLASSHCASCGVFLLDGTGSKRIIRHARTKRRPKAEGECSRPVRAVQISCSMCGHEEETPVAPKDALSPPEKAAPPKRPAETAQNWRTVNQKVSTSEEVQSWRTGNQKNVSTGSPTTAPPLAPSKEVPPTKTSAVSAPPSTQKLGGMPQGNAAARQKNRPKKSSGLQDMLARNRQREEQEKKQAGGLSALLEKL</sequence>
<gene>
    <name evidence="2" type="ORF">EIP91_006682</name>
</gene>
<evidence type="ECO:0000313" key="3">
    <source>
        <dbReference type="Proteomes" id="UP000292702"/>
    </source>
</evidence>
<dbReference type="EMBL" id="RWJN01000036">
    <property type="protein sequence ID" value="TCD69665.1"/>
    <property type="molecule type" value="Genomic_DNA"/>
</dbReference>
<evidence type="ECO:0000256" key="1">
    <source>
        <dbReference type="SAM" id="MobiDB-lite"/>
    </source>
</evidence>
<accession>A0A4R0RTD7</accession>
<dbReference type="OrthoDB" id="2685617at2759"/>
<name>A0A4R0RTD7_9APHY</name>
<feature type="compositionally biased region" description="Polar residues" evidence="1">
    <location>
        <begin position="177"/>
        <end position="190"/>
    </location>
</feature>
<comment type="caution">
    <text evidence="2">The sequence shown here is derived from an EMBL/GenBank/DDBJ whole genome shotgun (WGS) entry which is preliminary data.</text>
</comment>
<keyword evidence="3" id="KW-1185">Reference proteome</keyword>
<dbReference type="Proteomes" id="UP000292702">
    <property type="component" value="Unassembled WGS sequence"/>
</dbReference>
<feature type="compositionally biased region" description="Polar residues" evidence="1">
    <location>
        <begin position="131"/>
        <end position="163"/>
    </location>
</feature>
<dbReference type="AlphaFoldDB" id="A0A4R0RTD7"/>